<evidence type="ECO:0000256" key="1">
    <source>
        <dbReference type="ARBA" id="ARBA00034120"/>
    </source>
</evidence>
<dbReference type="SUPFAM" id="SSF56672">
    <property type="entry name" value="DNA/RNA polymerases"/>
    <property type="match status" value="1"/>
</dbReference>
<dbReference type="InterPro" id="IPR043502">
    <property type="entry name" value="DNA/RNA_pol_sf"/>
</dbReference>
<dbReference type="Pfam" id="PF00078">
    <property type="entry name" value="RVT_1"/>
    <property type="match status" value="1"/>
</dbReference>
<dbReference type="eggNOG" id="COG3344">
    <property type="taxonomic scope" value="Bacteria"/>
</dbReference>
<reference evidence="3 4" key="1">
    <citation type="journal article" date="2011" name="BMC Genomics">
        <title>Insight into cross-talk between intra-amoebal pathogens.</title>
        <authorList>
            <person name="Gimenez G."/>
            <person name="Bertelli C."/>
            <person name="Moliner C."/>
            <person name="Robert C."/>
            <person name="Raoult D."/>
            <person name="Fournier P.E."/>
            <person name="Greub G."/>
        </authorList>
    </citation>
    <scope>NUCLEOTIDE SEQUENCE [LARGE SCALE GENOMIC DNA]</scope>
    <source>
        <strain evidence="3 4">LLAP12</strain>
    </source>
</reference>
<dbReference type="InterPro" id="IPR013597">
    <property type="entry name" value="Mat_intron_G2"/>
</dbReference>
<accession>G9ERS5</accession>
<organism evidence="3 4">
    <name type="scientific">Legionella drancourtii LLAP12</name>
    <dbReference type="NCBI Taxonomy" id="658187"/>
    <lineage>
        <taxon>Bacteria</taxon>
        <taxon>Pseudomonadati</taxon>
        <taxon>Pseudomonadota</taxon>
        <taxon>Gammaproteobacteria</taxon>
        <taxon>Legionellales</taxon>
        <taxon>Legionellaceae</taxon>
        <taxon>Legionella</taxon>
    </lineage>
</organism>
<dbReference type="STRING" id="658187.LDG_7993"/>
<protein>
    <recommendedName>
        <fullName evidence="2">Reverse transcriptase domain-containing protein</fullName>
    </recommendedName>
</protein>
<dbReference type="Proteomes" id="UP000002770">
    <property type="component" value="Unassembled WGS sequence"/>
</dbReference>
<dbReference type="EMBL" id="JH413839">
    <property type="protein sequence ID" value="EHL30030.1"/>
    <property type="molecule type" value="Genomic_DNA"/>
</dbReference>
<name>G9ERS5_9GAMM</name>
<keyword evidence="4" id="KW-1185">Reference proteome</keyword>
<feature type="domain" description="Reverse transcriptase" evidence="2">
    <location>
        <begin position="1"/>
        <end position="76"/>
    </location>
</feature>
<dbReference type="PROSITE" id="PS50878">
    <property type="entry name" value="RT_POL"/>
    <property type="match status" value="1"/>
</dbReference>
<dbReference type="Pfam" id="PF08388">
    <property type="entry name" value="GIIM"/>
    <property type="match status" value="1"/>
</dbReference>
<dbReference type="InterPro" id="IPR000477">
    <property type="entry name" value="RT_dom"/>
</dbReference>
<dbReference type="PANTHER" id="PTHR34047">
    <property type="entry name" value="NUCLEAR INTRON MATURASE 1, MITOCHONDRIAL-RELATED"/>
    <property type="match status" value="1"/>
</dbReference>
<dbReference type="PANTHER" id="PTHR34047:SF3">
    <property type="entry name" value="BLR2052 PROTEIN"/>
    <property type="match status" value="1"/>
</dbReference>
<sequence>MKRNQPSVPWCRYADDGLVHCKTQQQAHKILSELRERFIACGLELHPEKTKIVYCKDGKRRGNYPQTAFEFLGYGFRRRTAKNSKTGRLFLTFAPGVSKSSQKSMQAKIHDWRFYRRTEITLNDIAKRFNPVLRGWIEYYGRYNRSSLYAVFRHFNKTLVAWAMRKYRKLNGRTRAIYFLENIAKRDSTLFVHWKIGMIGAFA</sequence>
<dbReference type="HOGENOM" id="CLU_111484_0_0_6"/>
<evidence type="ECO:0000313" key="4">
    <source>
        <dbReference type="Proteomes" id="UP000002770"/>
    </source>
</evidence>
<gene>
    <name evidence="3" type="ORF">LDG_7993</name>
</gene>
<evidence type="ECO:0000313" key="3">
    <source>
        <dbReference type="EMBL" id="EHL30030.1"/>
    </source>
</evidence>
<proteinExistence type="inferred from homology"/>
<comment type="similarity">
    <text evidence="1">Belongs to the bacterial reverse transcriptase family.</text>
</comment>
<evidence type="ECO:0000259" key="2">
    <source>
        <dbReference type="PROSITE" id="PS50878"/>
    </source>
</evidence>
<dbReference type="AlphaFoldDB" id="G9ERS5"/>
<dbReference type="InterPro" id="IPR051083">
    <property type="entry name" value="GrpII_Intron_Splice-Mob/Def"/>
</dbReference>
<dbReference type="InParanoid" id="G9ERS5"/>